<keyword evidence="4" id="KW-0239">DNA-directed DNA polymerase</keyword>
<keyword evidence="1" id="KW-0808">Transferase</keyword>
<proteinExistence type="predicted"/>
<dbReference type="PANTHER" id="PTHR34388:SF1">
    <property type="entry name" value="DNA POLYMERASE III SUBUNIT DELTA"/>
    <property type="match status" value="1"/>
</dbReference>
<name>A0A1F6BW67_9BACT</name>
<evidence type="ECO:0000256" key="2">
    <source>
        <dbReference type="ARBA" id="ARBA00022695"/>
    </source>
</evidence>
<reference evidence="5 6" key="1">
    <citation type="journal article" date="2016" name="Nat. Commun.">
        <title>Thousands of microbial genomes shed light on interconnected biogeochemical processes in an aquifer system.</title>
        <authorList>
            <person name="Anantharaman K."/>
            <person name="Brown C.T."/>
            <person name="Hug L.A."/>
            <person name="Sharon I."/>
            <person name="Castelle C.J."/>
            <person name="Probst A.J."/>
            <person name="Thomas B.C."/>
            <person name="Singh A."/>
            <person name="Wilkins M.J."/>
            <person name="Karaoz U."/>
            <person name="Brodie E.L."/>
            <person name="Williams K.H."/>
            <person name="Hubbard S.S."/>
            <person name="Banfield J.F."/>
        </authorList>
    </citation>
    <scope>NUCLEOTIDE SEQUENCE [LARGE SCALE GENOMIC DNA]</scope>
</reference>
<dbReference type="InterPro" id="IPR027417">
    <property type="entry name" value="P-loop_NTPase"/>
</dbReference>
<keyword evidence="2" id="KW-0548">Nucleotidyltransferase</keyword>
<dbReference type="Proteomes" id="UP000176996">
    <property type="component" value="Unassembled WGS sequence"/>
</dbReference>
<dbReference type="GO" id="GO:0009360">
    <property type="term" value="C:DNA polymerase III complex"/>
    <property type="evidence" value="ECO:0007669"/>
    <property type="project" value="TreeGrafter"/>
</dbReference>
<dbReference type="EMBL" id="MFKK01000019">
    <property type="protein sequence ID" value="OGG40757.1"/>
    <property type="molecule type" value="Genomic_DNA"/>
</dbReference>
<dbReference type="STRING" id="1798471.A3A21_00830"/>
<evidence type="ECO:0000313" key="6">
    <source>
        <dbReference type="Proteomes" id="UP000176996"/>
    </source>
</evidence>
<evidence type="ECO:0000256" key="3">
    <source>
        <dbReference type="ARBA" id="ARBA00022705"/>
    </source>
</evidence>
<sequence length="278" mass="31289">MIIFLYGKDSYRRQEKRREILSQYKAKNADADMLALDLEEAPEDWKRAGEFLRQQSLFVSSKAVLITGSSEISEDDGFNKKEVKEWISILTSALSLPKTFIIISQESAPKVAFKFLLAEPVLVQEFPRLTGAEMEKFLRTRAKLLRLELQSAAWKFLLRYALSQAESSSAGLQELQKISLASFEQPISLSDVQKILAFNAYDESFAIALQLLRARDVSGRLLALSLLLFRGDEARYTFNLLGSLARGREAVLLAEYDEKIKGGEMDDETSLLGFALGV</sequence>
<dbReference type="InterPro" id="IPR005790">
    <property type="entry name" value="DNA_polIII_delta"/>
</dbReference>
<comment type="caution">
    <text evidence="5">The sequence shown here is derived from an EMBL/GenBank/DDBJ whole genome shotgun (WGS) entry which is preliminary data.</text>
</comment>
<dbReference type="Gene3D" id="1.10.8.60">
    <property type="match status" value="1"/>
</dbReference>
<accession>A0A1F6BW67</accession>
<evidence type="ECO:0000313" key="5">
    <source>
        <dbReference type="EMBL" id="OGG40757.1"/>
    </source>
</evidence>
<dbReference type="AlphaFoldDB" id="A0A1F6BW67"/>
<evidence type="ECO:0000256" key="1">
    <source>
        <dbReference type="ARBA" id="ARBA00022679"/>
    </source>
</evidence>
<dbReference type="SUPFAM" id="SSF52540">
    <property type="entry name" value="P-loop containing nucleoside triphosphate hydrolases"/>
    <property type="match status" value="1"/>
</dbReference>
<evidence type="ECO:0000256" key="4">
    <source>
        <dbReference type="ARBA" id="ARBA00022932"/>
    </source>
</evidence>
<dbReference type="PANTHER" id="PTHR34388">
    <property type="entry name" value="DNA POLYMERASE III SUBUNIT DELTA"/>
    <property type="match status" value="1"/>
</dbReference>
<protein>
    <submittedName>
        <fullName evidence="5">Uncharacterized protein</fullName>
    </submittedName>
</protein>
<gene>
    <name evidence="5" type="ORF">A3A21_00830</name>
</gene>
<organism evidence="5 6">
    <name type="scientific">Candidatus Jorgensenbacteria bacterium RIFCSPLOWO2_01_FULL_45_25b</name>
    <dbReference type="NCBI Taxonomy" id="1798471"/>
    <lineage>
        <taxon>Bacteria</taxon>
        <taxon>Candidatus Joergenseniibacteriota</taxon>
    </lineage>
</organism>
<dbReference type="GO" id="GO:0003887">
    <property type="term" value="F:DNA-directed DNA polymerase activity"/>
    <property type="evidence" value="ECO:0007669"/>
    <property type="project" value="UniProtKB-KW"/>
</dbReference>
<dbReference type="Gene3D" id="3.40.50.300">
    <property type="entry name" value="P-loop containing nucleotide triphosphate hydrolases"/>
    <property type="match status" value="1"/>
</dbReference>
<dbReference type="GO" id="GO:0006261">
    <property type="term" value="P:DNA-templated DNA replication"/>
    <property type="evidence" value="ECO:0007669"/>
    <property type="project" value="TreeGrafter"/>
</dbReference>
<keyword evidence="3" id="KW-0235">DNA replication</keyword>
<dbReference type="GO" id="GO:0003677">
    <property type="term" value="F:DNA binding"/>
    <property type="evidence" value="ECO:0007669"/>
    <property type="project" value="InterPro"/>
</dbReference>